<feature type="domain" description="EGF-like" evidence="3">
    <location>
        <begin position="166"/>
        <end position="198"/>
    </location>
</feature>
<keyword evidence="1" id="KW-1133">Transmembrane helix</keyword>
<dbReference type="EMBL" id="QKKF02017343">
    <property type="protein sequence ID" value="RZF40997.1"/>
    <property type="molecule type" value="Genomic_DNA"/>
</dbReference>
<organism evidence="4 5">
    <name type="scientific">Laodelphax striatellus</name>
    <name type="common">Small brown planthopper</name>
    <name type="synonym">Delphax striatella</name>
    <dbReference type="NCBI Taxonomy" id="195883"/>
    <lineage>
        <taxon>Eukaryota</taxon>
        <taxon>Metazoa</taxon>
        <taxon>Ecdysozoa</taxon>
        <taxon>Arthropoda</taxon>
        <taxon>Hexapoda</taxon>
        <taxon>Insecta</taxon>
        <taxon>Pterygota</taxon>
        <taxon>Neoptera</taxon>
        <taxon>Paraneoptera</taxon>
        <taxon>Hemiptera</taxon>
        <taxon>Auchenorrhyncha</taxon>
        <taxon>Fulgoroidea</taxon>
        <taxon>Delphacidae</taxon>
        <taxon>Criomorphinae</taxon>
        <taxon>Laodelphax</taxon>
    </lineage>
</organism>
<name>A0A482X5F6_LAOST</name>
<feature type="domain" description="EGF-like" evidence="3">
    <location>
        <begin position="236"/>
        <end position="269"/>
    </location>
</feature>
<proteinExistence type="predicted"/>
<evidence type="ECO:0000313" key="5">
    <source>
        <dbReference type="Proteomes" id="UP000291343"/>
    </source>
</evidence>
<feature type="signal peptide" evidence="2">
    <location>
        <begin position="1"/>
        <end position="19"/>
    </location>
</feature>
<dbReference type="PANTHER" id="PTHR24047">
    <property type="entry name" value="FI01909P-RELATED"/>
    <property type="match status" value="1"/>
</dbReference>
<reference evidence="4 5" key="1">
    <citation type="journal article" date="2017" name="Gigascience">
        <title>Genome sequence of the small brown planthopper, Laodelphax striatellus.</title>
        <authorList>
            <person name="Zhu J."/>
            <person name="Jiang F."/>
            <person name="Wang X."/>
            <person name="Yang P."/>
            <person name="Bao Y."/>
            <person name="Zhao W."/>
            <person name="Wang W."/>
            <person name="Lu H."/>
            <person name="Wang Q."/>
            <person name="Cui N."/>
            <person name="Li J."/>
            <person name="Chen X."/>
            <person name="Luo L."/>
            <person name="Yu J."/>
            <person name="Kang L."/>
            <person name="Cui F."/>
        </authorList>
    </citation>
    <scope>NUCLEOTIDE SEQUENCE [LARGE SCALE GENOMIC DNA]</scope>
    <source>
        <strain evidence="4">Lst14</strain>
    </source>
</reference>
<feature type="domain" description="EGF-like" evidence="3">
    <location>
        <begin position="373"/>
        <end position="404"/>
    </location>
</feature>
<dbReference type="AlphaFoldDB" id="A0A482X5F6"/>
<keyword evidence="1" id="KW-0812">Transmembrane</keyword>
<dbReference type="STRING" id="195883.A0A482X5F6"/>
<evidence type="ECO:0000313" key="4">
    <source>
        <dbReference type="EMBL" id="RZF40997.1"/>
    </source>
</evidence>
<comment type="caution">
    <text evidence="4">The sequence shown here is derived from an EMBL/GenBank/DDBJ whole genome shotgun (WGS) entry which is preliminary data.</text>
</comment>
<dbReference type="InParanoid" id="A0A482X5F6"/>
<evidence type="ECO:0000259" key="3">
    <source>
        <dbReference type="SMART" id="SM00181"/>
    </source>
</evidence>
<dbReference type="OrthoDB" id="6630749at2759"/>
<dbReference type="Gene3D" id="2.10.25.10">
    <property type="entry name" value="Laminin"/>
    <property type="match status" value="8"/>
</dbReference>
<keyword evidence="5" id="KW-1185">Reference proteome</keyword>
<keyword evidence="2" id="KW-0732">Signal</keyword>
<gene>
    <name evidence="4" type="ORF">LSTR_LSTR006300</name>
</gene>
<feature type="chain" id="PRO_5019785165" description="EGF-like domain-containing protein" evidence="2">
    <location>
        <begin position="20"/>
        <end position="837"/>
    </location>
</feature>
<sequence>MEGTIVSLLLLVWVVVVDMQVMHEPEWDVHKNIREIISLKNIHERNVRETGASVQNGKYTIDSGVEVGICLNITQKKTIKYEVRRKSTLNYAYKPGCTNTRSMMDCFEPRLNYTNEIVPVEHLVKVRTPFCCEGYEQVASKSSGSTEESSYISRSWPDGDIYCKPICDPPCIKGFCASPKVCKCPKEMVLLEDKRTCEAPKCEPECVNADCVGRNTCKCHRLYVKDAAEPNFCRPHCSIPCKNNSYCYFPNECRCMKGYRRNPTTEQCEPVCQLNCVNGFCSGVNECTCHNGFQKVVGSSNKCEPKCENCANGVCTAPGVCKCNDLYKYNETTKNCTPECPGDCKRGCDTPMQCRGCGKGYKMNNVSLDCEPECEGCINGVCTAPGVCKCKNLYKFNETTNNCTPECPGDCKRGCVTPMQCRGCEKGYKIKEGSLDCEPVCEGCNNGVCTAPGVCKCNDLYKFNETTKNCTPECPKDCTRGCDKPLQCKGCEEGYKKKNGSLDCEPECKGCKNGDCMAPGVCICEEGYARDLEDTECVPKCVPECKIGVCSAPQTCSCLKGYHLVSENICESDTQSCWQSIEDQIKPDNNSCVNMHEPLKMYTENCSAHFTNSSCFDELCPLWDDRFADYQNRHDVCDMQYMCEFVGVASFTMLHSHSSQLQCRWRKRKVEFESSDPMVVGGSSDKMQDDNQLFDSLHFFRPDFDVKPCLLCLCPVNKTREFCMNGSYAFELCSCVSEKAVIMRDSERGFFHRHNHFYNYILYTIGLLLLLLVVLIAVKIKCDNMKIAAKTYTVSSFSNDLYCEGSKFEEAEHVYAEIECDGLDGYEEPKNIVLKFD</sequence>
<feature type="domain" description="EGF-like" evidence="3">
    <location>
        <begin position="306"/>
        <end position="337"/>
    </location>
</feature>
<dbReference type="InterPro" id="IPR053255">
    <property type="entry name" value="EGF-like_domain"/>
</dbReference>
<evidence type="ECO:0000256" key="2">
    <source>
        <dbReference type="SAM" id="SignalP"/>
    </source>
</evidence>
<dbReference type="InterPro" id="IPR000742">
    <property type="entry name" value="EGF"/>
</dbReference>
<feature type="domain" description="EGF-like" evidence="3">
    <location>
        <begin position="201"/>
        <end position="234"/>
    </location>
</feature>
<feature type="domain" description="EGF-like" evidence="3">
    <location>
        <begin position="507"/>
        <end position="538"/>
    </location>
</feature>
<feature type="transmembrane region" description="Helical" evidence="1">
    <location>
        <begin position="757"/>
        <end position="778"/>
    </location>
</feature>
<dbReference type="Proteomes" id="UP000291343">
    <property type="component" value="Unassembled WGS sequence"/>
</dbReference>
<feature type="domain" description="EGF-like" evidence="3">
    <location>
        <begin position="440"/>
        <end position="471"/>
    </location>
</feature>
<dbReference type="SMART" id="SM00181">
    <property type="entry name" value="EGF"/>
    <property type="match status" value="12"/>
</dbReference>
<feature type="domain" description="EGF-like" evidence="3">
    <location>
        <begin position="473"/>
        <end position="505"/>
    </location>
</feature>
<evidence type="ECO:0000256" key="1">
    <source>
        <dbReference type="SAM" id="Phobius"/>
    </source>
</evidence>
<feature type="domain" description="EGF-like" evidence="3">
    <location>
        <begin position="339"/>
        <end position="371"/>
    </location>
</feature>
<accession>A0A482X5F6</accession>
<keyword evidence="1" id="KW-0472">Membrane</keyword>
<dbReference type="PANTHER" id="PTHR24047:SF32">
    <property type="entry name" value="FI01909P-RELATED"/>
    <property type="match status" value="1"/>
</dbReference>
<feature type="domain" description="EGF-like" evidence="3">
    <location>
        <begin position="271"/>
        <end position="304"/>
    </location>
</feature>
<feature type="domain" description="EGF-like" evidence="3">
    <location>
        <begin position="406"/>
        <end position="438"/>
    </location>
</feature>
<protein>
    <recommendedName>
        <fullName evidence="3">EGF-like domain-containing protein</fullName>
    </recommendedName>
</protein>
<feature type="domain" description="EGF-like" evidence="3">
    <location>
        <begin position="540"/>
        <end position="571"/>
    </location>
</feature>